<organism evidence="3 4">
    <name type="scientific">Bacillus thermozeamaize</name>
    <dbReference type="NCBI Taxonomy" id="230954"/>
    <lineage>
        <taxon>Bacteria</taxon>
        <taxon>Bacillati</taxon>
        <taxon>Bacillota</taxon>
        <taxon>Bacilli</taxon>
        <taxon>Bacillales</taxon>
        <taxon>Bacillaceae</taxon>
        <taxon>Bacillus</taxon>
    </lineage>
</organism>
<keyword evidence="2" id="KW-1133">Transmembrane helix</keyword>
<gene>
    <name evidence="3" type="ORF">BAA01_01960</name>
</gene>
<feature type="compositionally biased region" description="Basic and acidic residues" evidence="1">
    <location>
        <begin position="130"/>
        <end position="183"/>
    </location>
</feature>
<evidence type="ECO:0000313" key="3">
    <source>
        <dbReference type="EMBL" id="OUM86118.1"/>
    </source>
</evidence>
<dbReference type="AlphaFoldDB" id="A0A1Y3PLX1"/>
<dbReference type="Proteomes" id="UP000196475">
    <property type="component" value="Unassembled WGS sequence"/>
</dbReference>
<evidence type="ECO:0000256" key="1">
    <source>
        <dbReference type="SAM" id="MobiDB-lite"/>
    </source>
</evidence>
<dbReference type="EMBL" id="LZRT01000094">
    <property type="protein sequence ID" value="OUM86118.1"/>
    <property type="molecule type" value="Genomic_DNA"/>
</dbReference>
<name>A0A1Y3PLX1_9BACI</name>
<accession>A0A1Y3PLX1</accession>
<feature type="region of interest" description="Disordered" evidence="1">
    <location>
        <begin position="104"/>
        <end position="183"/>
    </location>
</feature>
<proteinExistence type="predicted"/>
<feature type="region of interest" description="Disordered" evidence="1">
    <location>
        <begin position="50"/>
        <end position="89"/>
    </location>
</feature>
<reference evidence="4" key="1">
    <citation type="submission" date="2016-06" db="EMBL/GenBank/DDBJ databases">
        <authorList>
            <person name="Nascimento L."/>
            <person name="Pereira R.V."/>
            <person name="Martins L.F."/>
            <person name="Quaggio R.B."/>
            <person name="Silva A.M."/>
            <person name="Setubal J.C."/>
        </authorList>
    </citation>
    <scope>NUCLEOTIDE SEQUENCE [LARGE SCALE GENOMIC DNA]</scope>
</reference>
<keyword evidence="2" id="KW-0472">Membrane</keyword>
<keyword evidence="2" id="KW-0812">Transmembrane</keyword>
<feature type="transmembrane region" description="Helical" evidence="2">
    <location>
        <begin position="20"/>
        <end position="37"/>
    </location>
</feature>
<comment type="caution">
    <text evidence="3">The sequence shown here is derived from an EMBL/GenBank/DDBJ whole genome shotgun (WGS) entry which is preliminary data.</text>
</comment>
<sequence length="183" mass="20650">MKENKNQVMIMSKPNKWIKWGIGAGGTLVIALLFQGIRQNDAFLEAVAANQDSQEKRTAQITDSDSLNPYRLNDDHSQSGMHPETDTSQPFLFVLPQDRAASLVTDPQARTHASFAVPGRAESGNDMSEQGDRDDHDRDNHHGKGHDWKGRGWDGWPAEEHDEHHDEHEDEKHDEVDDDEIHG</sequence>
<evidence type="ECO:0000313" key="4">
    <source>
        <dbReference type="Proteomes" id="UP000196475"/>
    </source>
</evidence>
<protein>
    <submittedName>
        <fullName evidence="3">Uncharacterized protein</fullName>
    </submittedName>
</protein>
<evidence type="ECO:0000256" key="2">
    <source>
        <dbReference type="SAM" id="Phobius"/>
    </source>
</evidence>